<dbReference type="AlphaFoldDB" id="A0A0H5S8H6"/>
<dbReference type="Gene3D" id="1.10.220.100">
    <property type="entry name" value="conserved c-terminal region of ge- 1"/>
    <property type="match status" value="1"/>
</dbReference>
<evidence type="ECO:0000259" key="1">
    <source>
        <dbReference type="Pfam" id="PF21289"/>
    </source>
</evidence>
<accession>A0A0H5S8H6</accession>
<dbReference type="InterPro" id="IPR049404">
    <property type="entry name" value="EDC4_C"/>
</dbReference>
<protein>
    <submittedName>
        <fullName evidence="2">Bm10389</fullName>
    </submittedName>
</protein>
<dbReference type="Pfam" id="PF21289">
    <property type="entry name" value="EDC4_C"/>
    <property type="match status" value="1"/>
</dbReference>
<organism evidence="2">
    <name type="scientific">Brugia malayi</name>
    <name type="common">Filarial nematode worm</name>
    <dbReference type="NCBI Taxonomy" id="6279"/>
    <lineage>
        <taxon>Eukaryota</taxon>
        <taxon>Metazoa</taxon>
        <taxon>Ecdysozoa</taxon>
        <taxon>Nematoda</taxon>
        <taxon>Chromadorea</taxon>
        <taxon>Rhabditida</taxon>
        <taxon>Spirurina</taxon>
        <taxon>Spiruromorpha</taxon>
        <taxon>Filarioidea</taxon>
        <taxon>Onchocercidae</taxon>
        <taxon>Brugia</taxon>
    </lineage>
</organism>
<dbReference type="EMBL" id="LN856992">
    <property type="protein sequence ID" value="CRZ24988.1"/>
    <property type="molecule type" value="Genomic_DNA"/>
</dbReference>
<feature type="domain" description="Enhancer of mRNA-decapping protein 4 C-terminal" evidence="1">
    <location>
        <begin position="1"/>
        <end position="51"/>
    </location>
</feature>
<evidence type="ECO:0000313" key="2">
    <source>
        <dbReference type="EMBL" id="CRZ24988.1"/>
    </source>
</evidence>
<evidence type="ECO:0000313" key="3">
    <source>
        <dbReference type="WormBase" id="Bm10389"/>
    </source>
</evidence>
<sequence length="52" mass="5981">MFVCNSVDPDIITSVEQPIPQNILLCLLNQLATKLDEETDLKFRYIENVLMV</sequence>
<reference evidence="2" key="2">
    <citation type="submission" date="2012-12" db="EMBL/GenBank/DDBJ databases">
        <authorList>
            <person name="Gao Y.W."/>
            <person name="Fan S.T."/>
            <person name="Sun H.T."/>
            <person name="Wang Z."/>
            <person name="Gao X.L."/>
            <person name="Li Y.G."/>
            <person name="Wang T.C."/>
            <person name="Zhang K."/>
            <person name="Xu W.W."/>
            <person name="Yu Z.J."/>
            <person name="Xia X.Z."/>
        </authorList>
    </citation>
    <scope>NUCLEOTIDE SEQUENCE</scope>
    <source>
        <strain evidence="2">FR3</strain>
    </source>
</reference>
<gene>
    <name evidence="3" type="primary">bma-tat-3</name>
    <name evidence="2 3" type="ORF">Bm10389</name>
    <name evidence="2" type="ORF">BM_Bm10389</name>
</gene>
<name>A0A0H5S8H6_BRUMA</name>
<dbReference type="InterPro" id="IPR044938">
    <property type="entry name" value="EDC4_C_sf"/>
</dbReference>
<reference evidence="2" key="1">
    <citation type="journal article" date="2007" name="Science">
        <title>Draft genome of the filarial nematode parasite Brugia malayi.</title>
        <authorList>
            <person name="Ghedin E."/>
            <person name="Wang S."/>
            <person name="Spiro D."/>
            <person name="Caler E."/>
            <person name="Zhao Q."/>
            <person name="Crabtree J."/>
            <person name="Allen J.E."/>
            <person name="Delcher A.L."/>
            <person name="Guiliano D.B."/>
            <person name="Miranda-Saavedra D."/>
            <person name="Angiuoli S.V."/>
            <person name="Creasy T."/>
            <person name="Amedeo P."/>
            <person name="Haas B."/>
            <person name="El-Sayed N.M."/>
            <person name="Wortman J.R."/>
            <person name="Feldblyum T."/>
            <person name="Tallon L."/>
            <person name="Schatz M."/>
            <person name="Shumway M."/>
            <person name="Koo H."/>
            <person name="Salzberg S.L."/>
            <person name="Schobel S."/>
            <person name="Pertea M."/>
            <person name="Pop M."/>
            <person name="White O."/>
            <person name="Barton G.J."/>
            <person name="Carlow C.K."/>
            <person name="Crawford M.J."/>
            <person name="Daub J."/>
            <person name="Dimmic M.W."/>
            <person name="Estes C.F."/>
            <person name="Foster J.M."/>
            <person name="Ganatra M."/>
            <person name="Gregory W.F."/>
            <person name="Johnson N.M."/>
            <person name="Jin J."/>
            <person name="Komuniecki R."/>
            <person name="Korf I."/>
            <person name="Kumar S."/>
            <person name="Laney S."/>
            <person name="Li B.W."/>
            <person name="Li W."/>
            <person name="Lindblom T.H."/>
            <person name="Lustigman S."/>
            <person name="Ma D."/>
            <person name="Maina C.V."/>
            <person name="Martin D.M."/>
            <person name="McCarter J.P."/>
            <person name="McReynolds L."/>
            <person name="Mitreva M."/>
            <person name="Nutman T.B."/>
            <person name="Parkinson J."/>
            <person name="Peregrin-Alvarez J.M."/>
            <person name="Poole C."/>
            <person name="Ren Q."/>
            <person name="Saunders L."/>
            <person name="Sluder A.E."/>
            <person name="Smith K."/>
            <person name="Stanke M."/>
            <person name="Unnasch T.R."/>
            <person name="Ware J."/>
            <person name="Wei A.D."/>
            <person name="Weil G."/>
            <person name="Williams D.J."/>
            <person name="Zhang Y."/>
            <person name="Williams S.A."/>
            <person name="Fraser-Liggett C."/>
            <person name="Slatko B."/>
            <person name="Blaxter M.L."/>
            <person name="Scott A.L."/>
        </authorList>
    </citation>
    <scope>NUCLEOTIDE SEQUENCE</scope>
    <source>
        <strain evidence="2">FR3</strain>
    </source>
</reference>
<proteinExistence type="predicted"/>
<dbReference type="WormBase" id="Bm10389">
    <property type="protein sequence ID" value="BM40675"/>
    <property type="gene ID" value="WBGene00230650"/>
    <property type="gene designation" value="Bma-tat-3"/>
</dbReference>